<keyword evidence="2" id="KW-1185">Reference proteome</keyword>
<dbReference type="Proteomes" id="UP000190285">
    <property type="component" value="Unassembled WGS sequence"/>
</dbReference>
<dbReference type="EMBL" id="FUZT01000026">
    <property type="protein sequence ID" value="SKC91848.1"/>
    <property type="molecule type" value="Genomic_DNA"/>
</dbReference>
<dbReference type="STRING" id="36842.SAMN02194393_05392"/>
<reference evidence="2" key="1">
    <citation type="submission" date="2017-02" db="EMBL/GenBank/DDBJ databases">
        <authorList>
            <person name="Varghese N."/>
            <person name="Submissions S."/>
        </authorList>
    </citation>
    <scope>NUCLEOTIDE SEQUENCE [LARGE SCALE GENOMIC DNA]</scope>
    <source>
        <strain evidence="2">M1</strain>
    </source>
</reference>
<dbReference type="InterPro" id="IPR003208">
    <property type="entry name" value="Dehydtase/Dehydtase_re"/>
</dbReference>
<dbReference type="Pfam" id="PF02288">
    <property type="entry name" value="Dehydratase_MU"/>
    <property type="match status" value="1"/>
</dbReference>
<dbReference type="OrthoDB" id="308037at2"/>
<proteinExistence type="predicted"/>
<organism evidence="1 2">
    <name type="scientific">Maledivibacter halophilus</name>
    <dbReference type="NCBI Taxonomy" id="36842"/>
    <lineage>
        <taxon>Bacteria</taxon>
        <taxon>Bacillati</taxon>
        <taxon>Bacillota</taxon>
        <taxon>Clostridia</taxon>
        <taxon>Peptostreptococcales</taxon>
        <taxon>Caminicellaceae</taxon>
        <taxon>Maledivibacter</taxon>
    </lineage>
</organism>
<protein>
    <submittedName>
        <fullName evidence="1">Dehydratase medium subunit</fullName>
    </submittedName>
</protein>
<evidence type="ECO:0000313" key="1">
    <source>
        <dbReference type="EMBL" id="SKC91848.1"/>
    </source>
</evidence>
<dbReference type="Gene3D" id="3.40.50.10150">
    <property type="entry name" value="B12-dependent dehydatase associated subunit"/>
    <property type="match status" value="1"/>
</dbReference>
<evidence type="ECO:0000313" key="2">
    <source>
        <dbReference type="Proteomes" id="UP000190285"/>
    </source>
</evidence>
<dbReference type="InterPro" id="IPR010254">
    <property type="entry name" value="B12-dep_deHydtase_bsu"/>
</dbReference>
<accession>A0A1T5MVG4</accession>
<gene>
    <name evidence="1" type="ORF">SAMN02194393_05392</name>
</gene>
<dbReference type="AlphaFoldDB" id="A0A1T5MVG4"/>
<sequence length="163" mass="18615">MNNKPSINIYYSNLIKDHSLYTQLLWGIEEEGLPYQCVSKELNNALELAYAAAESSRLSVGIGIDSTGDIILHYQKLDKDKPLFKINIDEGYANLRKLGANSARLIKGIPFKSFEENIEFQEYMKEEKFKVLHDVKNKNTKKENIDLKKIVTAVIEKLYGEGV</sequence>
<dbReference type="RefSeq" id="WP_079495957.1">
    <property type="nucleotide sequence ID" value="NZ_FUZT01000026.1"/>
</dbReference>
<name>A0A1T5MVG4_9FIRM</name>
<dbReference type="SUPFAM" id="SSF52968">
    <property type="entry name" value="B12-dependent dehydatase associated subunit"/>
    <property type="match status" value="1"/>
</dbReference>